<dbReference type="AlphaFoldDB" id="A0A2S6G258"/>
<accession>A0A2S6G258</accession>
<dbReference type="Pfam" id="PF23947">
    <property type="entry name" value="DUF7281"/>
    <property type="match status" value="1"/>
</dbReference>
<dbReference type="Proteomes" id="UP000239648">
    <property type="component" value="Unassembled WGS sequence"/>
</dbReference>
<name>A0A2S6G258_9GAMM</name>
<sequence>MAADEFGAIERLLKKGRRTARVSKVWQRIHDETGAGIITNNQLLFTPGDLRRLREYAKYLTNGLDPLTDTLKGTRMDLAEKTSDEKLASDSVFGALLVLATSGEARVTINGQVTNTPPGAVLSVRAEALDTEALKQCRLVIIENGSLMPHWQDIRLPTEWRDSVLLYRGHRENMRHVRKLIAEQPGENLALYYDFDPEGLEMALSMGKGTILIPVAWAELNNESDTLGGAPQRNAYRRQTKAMKRLRMLSEGTDWEPVVKIMEDRELAVMQEHMTVRDWDLTTRC</sequence>
<feature type="domain" description="DUF7281" evidence="1">
    <location>
        <begin position="96"/>
        <end position="281"/>
    </location>
</feature>
<dbReference type="Proteomes" id="UP000239446">
    <property type="component" value="Unassembled WGS sequence"/>
</dbReference>
<evidence type="ECO:0000313" key="2">
    <source>
        <dbReference type="EMBL" id="PPK49905.1"/>
    </source>
</evidence>
<dbReference type="OrthoDB" id="8564671at2"/>
<evidence type="ECO:0000313" key="4">
    <source>
        <dbReference type="Proteomes" id="UP000239446"/>
    </source>
</evidence>
<reference evidence="2 5" key="1">
    <citation type="submission" date="2018-02" db="EMBL/GenBank/DDBJ databases">
        <title>Deep subsurface shale carbon reservoir microbial communities from Ohio and West Virginia, USA.</title>
        <authorList>
            <person name="Wrighton K."/>
        </authorList>
    </citation>
    <scope>NUCLEOTIDE SEQUENCE [LARGE SCALE GENOMIC DNA]</scope>
    <source>
        <strain evidence="2 5">UTICA-S1B6</strain>
    </source>
</reference>
<dbReference type="EMBL" id="PTIU01000044">
    <property type="protein sequence ID" value="PPK51581.1"/>
    <property type="molecule type" value="Genomic_DNA"/>
</dbReference>
<gene>
    <name evidence="3" type="ORF">B0H24_10448</name>
    <name evidence="2" type="ORF">BY455_1438</name>
</gene>
<dbReference type="RefSeq" id="WP_104417508.1">
    <property type="nucleotide sequence ID" value="NZ_PTIT01000043.1"/>
</dbReference>
<evidence type="ECO:0000259" key="1">
    <source>
        <dbReference type="Pfam" id="PF23947"/>
    </source>
</evidence>
<reference evidence="3 4" key="2">
    <citation type="submission" date="2018-02" db="EMBL/GenBank/DDBJ databases">
        <title>Subsurface microbial communities from deep shales in Ohio and West Virginia, USA.</title>
        <authorList>
            <person name="Wrighton K."/>
        </authorList>
    </citation>
    <scope>NUCLEOTIDE SEQUENCE [LARGE SCALE GENOMIC DNA]</scope>
    <source>
        <strain evidence="3 4">UTICA-S1B9</strain>
    </source>
</reference>
<keyword evidence="5" id="KW-1185">Reference proteome</keyword>
<comment type="caution">
    <text evidence="3">The sequence shown here is derived from an EMBL/GenBank/DDBJ whole genome shotgun (WGS) entry which is preliminary data.</text>
</comment>
<organism evidence="3 4">
    <name type="scientific">Marinobacter persicus</name>
    <dbReference type="NCBI Taxonomy" id="930118"/>
    <lineage>
        <taxon>Bacteria</taxon>
        <taxon>Pseudomonadati</taxon>
        <taxon>Pseudomonadota</taxon>
        <taxon>Gammaproteobacteria</taxon>
        <taxon>Pseudomonadales</taxon>
        <taxon>Marinobacteraceae</taxon>
        <taxon>Marinobacter</taxon>
    </lineage>
</organism>
<dbReference type="InterPro" id="IPR055705">
    <property type="entry name" value="DUF7281"/>
</dbReference>
<evidence type="ECO:0000313" key="3">
    <source>
        <dbReference type="EMBL" id="PPK51581.1"/>
    </source>
</evidence>
<protein>
    <recommendedName>
        <fullName evidence="1">DUF7281 domain-containing protein</fullName>
    </recommendedName>
</protein>
<proteinExistence type="predicted"/>
<evidence type="ECO:0000313" key="5">
    <source>
        <dbReference type="Proteomes" id="UP000239648"/>
    </source>
</evidence>
<dbReference type="EMBL" id="PTIT01000043">
    <property type="protein sequence ID" value="PPK49905.1"/>
    <property type="molecule type" value="Genomic_DNA"/>
</dbReference>